<keyword evidence="4 8" id="KW-0812">Transmembrane</keyword>
<dbReference type="InterPro" id="IPR050277">
    <property type="entry name" value="Sodium:Solute_Symporter"/>
</dbReference>
<evidence type="ECO:0000256" key="7">
    <source>
        <dbReference type="RuleBase" id="RU362091"/>
    </source>
</evidence>
<feature type="transmembrane region" description="Helical" evidence="8">
    <location>
        <begin position="184"/>
        <end position="208"/>
    </location>
</feature>
<evidence type="ECO:0000256" key="4">
    <source>
        <dbReference type="ARBA" id="ARBA00022692"/>
    </source>
</evidence>
<evidence type="ECO:0000256" key="1">
    <source>
        <dbReference type="ARBA" id="ARBA00004141"/>
    </source>
</evidence>
<gene>
    <name evidence="9" type="ORF">AB8O55_06595</name>
</gene>
<evidence type="ECO:0000313" key="9">
    <source>
        <dbReference type="EMBL" id="MEY8039060.1"/>
    </source>
</evidence>
<protein>
    <submittedName>
        <fullName evidence="9">Sodium:solute symporter family protein</fullName>
    </submittedName>
</protein>
<evidence type="ECO:0000256" key="5">
    <source>
        <dbReference type="ARBA" id="ARBA00022989"/>
    </source>
</evidence>
<dbReference type="EMBL" id="JBGEHV010000008">
    <property type="protein sequence ID" value="MEY8039060.1"/>
    <property type="molecule type" value="Genomic_DNA"/>
</dbReference>
<dbReference type="PANTHER" id="PTHR48086">
    <property type="entry name" value="SODIUM/PROLINE SYMPORTER-RELATED"/>
    <property type="match status" value="1"/>
</dbReference>
<feature type="transmembrane region" description="Helical" evidence="8">
    <location>
        <begin position="6"/>
        <end position="24"/>
    </location>
</feature>
<evidence type="ECO:0000256" key="6">
    <source>
        <dbReference type="ARBA" id="ARBA00023136"/>
    </source>
</evidence>
<feature type="transmembrane region" description="Helical" evidence="8">
    <location>
        <begin position="261"/>
        <end position="286"/>
    </location>
</feature>
<feature type="transmembrane region" description="Helical" evidence="8">
    <location>
        <begin position="350"/>
        <end position="370"/>
    </location>
</feature>
<feature type="transmembrane region" description="Helical" evidence="8">
    <location>
        <begin position="115"/>
        <end position="134"/>
    </location>
</feature>
<feature type="transmembrane region" description="Helical" evidence="8">
    <location>
        <begin position="44"/>
        <end position="64"/>
    </location>
</feature>
<accession>A0ABV4CD99</accession>
<dbReference type="Pfam" id="PF00474">
    <property type="entry name" value="SSF"/>
    <property type="match status" value="1"/>
</dbReference>
<evidence type="ECO:0000256" key="8">
    <source>
        <dbReference type="SAM" id="Phobius"/>
    </source>
</evidence>
<keyword evidence="10" id="KW-1185">Reference proteome</keyword>
<proteinExistence type="inferred from homology"/>
<feature type="transmembrane region" description="Helical" evidence="8">
    <location>
        <begin position="409"/>
        <end position="428"/>
    </location>
</feature>
<evidence type="ECO:0000313" key="10">
    <source>
        <dbReference type="Proteomes" id="UP001564626"/>
    </source>
</evidence>
<comment type="caution">
    <text evidence="9">The sequence shown here is derived from an EMBL/GenBank/DDBJ whole genome shotgun (WGS) entry which is preliminary data.</text>
</comment>
<dbReference type="InterPro" id="IPR038377">
    <property type="entry name" value="Na/Glc_symporter_sf"/>
</dbReference>
<feature type="transmembrane region" description="Helical" evidence="8">
    <location>
        <begin position="382"/>
        <end position="402"/>
    </location>
</feature>
<dbReference type="RefSeq" id="WP_345363612.1">
    <property type="nucleotide sequence ID" value="NZ_BAABII010000010.1"/>
</dbReference>
<keyword evidence="5 8" id="KW-1133">Transmembrane helix</keyword>
<dbReference type="Gene3D" id="1.20.1730.10">
    <property type="entry name" value="Sodium/glucose cotransporter"/>
    <property type="match status" value="1"/>
</dbReference>
<keyword evidence="6 8" id="KW-0472">Membrane</keyword>
<organism evidence="9 10">
    <name type="scientific">Saccharopolyspora cebuensis</name>
    <dbReference type="NCBI Taxonomy" id="418759"/>
    <lineage>
        <taxon>Bacteria</taxon>
        <taxon>Bacillati</taxon>
        <taxon>Actinomycetota</taxon>
        <taxon>Actinomycetes</taxon>
        <taxon>Pseudonocardiales</taxon>
        <taxon>Pseudonocardiaceae</taxon>
        <taxon>Saccharopolyspora</taxon>
    </lineage>
</organism>
<dbReference type="CDD" id="cd10322">
    <property type="entry name" value="SLC5sbd"/>
    <property type="match status" value="1"/>
</dbReference>
<keyword evidence="3" id="KW-0813">Transport</keyword>
<evidence type="ECO:0000256" key="3">
    <source>
        <dbReference type="ARBA" id="ARBA00022448"/>
    </source>
</evidence>
<dbReference type="PANTHER" id="PTHR48086:SF7">
    <property type="entry name" value="SODIUM-SOLUTE SYMPORTER-RELATED"/>
    <property type="match status" value="1"/>
</dbReference>
<feature type="transmembrane region" description="Helical" evidence="8">
    <location>
        <begin position="154"/>
        <end position="177"/>
    </location>
</feature>
<dbReference type="Proteomes" id="UP001564626">
    <property type="component" value="Unassembled WGS sequence"/>
</dbReference>
<reference evidence="9 10" key="1">
    <citation type="submission" date="2024-08" db="EMBL/GenBank/DDBJ databases">
        <title>Genome mining of Saccharopolyspora cebuensis PGLac3 from Nigerian medicinal plant.</title>
        <authorList>
            <person name="Ezeobiora C.E."/>
            <person name="Igbokwe N.H."/>
            <person name="Amin D.H."/>
            <person name="Mendie U.E."/>
        </authorList>
    </citation>
    <scope>NUCLEOTIDE SEQUENCE [LARGE SCALE GENOMIC DNA]</scope>
    <source>
        <strain evidence="9 10">PGLac3</strain>
    </source>
</reference>
<dbReference type="PROSITE" id="PS50283">
    <property type="entry name" value="NA_SOLUT_SYMP_3"/>
    <property type="match status" value="1"/>
</dbReference>
<comment type="similarity">
    <text evidence="2 7">Belongs to the sodium:solute symporter (SSF) (TC 2.A.21) family.</text>
</comment>
<feature type="transmembrane region" description="Helical" evidence="8">
    <location>
        <begin position="76"/>
        <end position="94"/>
    </location>
</feature>
<name>A0ABV4CD99_9PSEU</name>
<feature type="transmembrane region" description="Helical" evidence="8">
    <location>
        <begin position="306"/>
        <end position="329"/>
    </location>
</feature>
<dbReference type="InterPro" id="IPR001734">
    <property type="entry name" value="Na/solute_symporter"/>
</dbReference>
<feature type="transmembrane region" description="Helical" evidence="8">
    <location>
        <begin position="434"/>
        <end position="454"/>
    </location>
</feature>
<comment type="subcellular location">
    <subcellularLocation>
        <location evidence="1">Membrane</location>
        <topology evidence="1">Multi-pass membrane protein</topology>
    </subcellularLocation>
</comment>
<feature type="transmembrane region" description="Helical" evidence="8">
    <location>
        <begin position="220"/>
        <end position="240"/>
    </location>
</feature>
<evidence type="ECO:0000256" key="2">
    <source>
        <dbReference type="ARBA" id="ARBA00006434"/>
    </source>
</evidence>
<sequence>MTDTGVLLAICAYVLVMVGIGAWAARKIKNNHDFMLAGQRIGRLVLTGTLLATWTGAGTIMGRASFSYTYGPFASIFYSLGAPLGILIMYLFLAKRIRMHSKYTVPEIMQERYGSSVRVVTAVAILLAYTAIMSEQVRGLGYILHLTTGVSEDAAKVIGLVVIVFLAFAGGLISVAYTDAISALLITVGLAGGFLFVLVHVGGFGGLVDSLPAENTTWTGGLSPIQLAGYVLPTLLLILGDQNMYQRFSAASSPEVAKRSTLGFLFGDVFFYGAIIVLASSATVLLPAVQPDTAVLRLATDSLPGVLGGLLLMSATAFIITTGNSYLLSSAGNLVHDIYRSFSRKEDNSRGELLLTRVAIVVLGVGAFAVGELFPGVLEIQVFSYTMYGAVVTPSLLATFLWKRATAAGCIASMVTGITATLVWEFALDKPHDWNSVLVALPLSVLALVLGSLATPSRRPGPVASPSVGEREQ</sequence>